<name>A0AAU8KD60_9ACTN</name>
<dbReference type="RefSeq" id="WP_354596720.1">
    <property type="nucleotide sequence ID" value="NZ_CP136798.1"/>
</dbReference>
<sequence>MTGPLVLIEPYADRLGGHHQRTLVGLAQARPGSLVIAPRGVARDTVAALREAHAQLVTSPARRTAAALLAASHLAAGLSYAGLRAFRSRRWPRLLRRSPHQVTLIARCLAEASVLRTARRLAPDAEAVVILSASEALHGAAALLGGLPHLRFVHEQVTTEDGAVRFLGRLALRGERQTVAVCPTQAVSDQLMAAFPGLPMVVRAFAVDDGRRLTDTERVGGRTAFDIPTGEAAVCLVGGWWPYKDIDVVDAALTRLKQPLHLVVAGDPLDEAVLARWRGLSNVRLHTVPGPVSEAVLRLVYAAADAALVARRPGIGKESGLVMDAARLGVPLVVSGHDPDLAARLSGRPWALTFTTSIPDALVEALHEVIRRPPERPGPEMPRLLGMWSAARQADFLTRTFASLRGEDCRC</sequence>
<evidence type="ECO:0000313" key="1">
    <source>
        <dbReference type="EMBL" id="XCN13717.1"/>
    </source>
</evidence>
<evidence type="ECO:0008006" key="2">
    <source>
        <dbReference type="Google" id="ProtNLM"/>
    </source>
</evidence>
<dbReference type="Gene3D" id="3.40.50.2000">
    <property type="entry name" value="Glycogen Phosphorylase B"/>
    <property type="match status" value="1"/>
</dbReference>
<organism evidence="1">
    <name type="scientific">Streptomyces sp. JL1001</name>
    <dbReference type="NCBI Taxonomy" id="3078227"/>
    <lineage>
        <taxon>Bacteria</taxon>
        <taxon>Bacillati</taxon>
        <taxon>Actinomycetota</taxon>
        <taxon>Actinomycetes</taxon>
        <taxon>Kitasatosporales</taxon>
        <taxon>Streptomycetaceae</taxon>
        <taxon>Streptomyces</taxon>
    </lineage>
</organism>
<dbReference type="SUPFAM" id="SSF53756">
    <property type="entry name" value="UDP-Glycosyltransferase/glycogen phosphorylase"/>
    <property type="match status" value="1"/>
</dbReference>
<reference evidence="1" key="1">
    <citation type="submission" date="2023-10" db="EMBL/GenBank/DDBJ databases">
        <title>Complete genome sequence of Streptomyces sp. JL1001.</title>
        <authorList>
            <person name="Jiang L."/>
        </authorList>
    </citation>
    <scope>NUCLEOTIDE SEQUENCE</scope>
    <source>
        <strain evidence="1">JL1001</strain>
    </source>
</reference>
<proteinExistence type="predicted"/>
<dbReference type="EMBL" id="CP136798">
    <property type="protein sequence ID" value="XCN13717.1"/>
    <property type="molecule type" value="Genomic_DNA"/>
</dbReference>
<accession>A0AAU8KD60</accession>
<gene>
    <name evidence="1" type="ORF">R1Y80_08640</name>
</gene>
<protein>
    <recommendedName>
        <fullName evidence="2">Glycosyltransferase</fullName>
    </recommendedName>
</protein>
<dbReference type="AlphaFoldDB" id="A0AAU8KD60"/>